<sequence length="130" mass="14446">MSNPEDALTPEDAALLAEAEEWDKFYRTGSDIGLAGRLINDLRSSLRASLRENERLRADVETLGSLSEVYRAATKRADDAERERDTLCQALRSIAEHDCMCCVGDCSCGWKHEQTAKDALAALQVDLKQE</sequence>
<organism evidence="3">
    <name type="scientific">uncultured Caudovirales phage</name>
    <dbReference type="NCBI Taxonomy" id="2100421"/>
    <lineage>
        <taxon>Viruses</taxon>
        <taxon>Duplodnaviria</taxon>
        <taxon>Heunggongvirae</taxon>
        <taxon>Uroviricota</taxon>
        <taxon>Caudoviricetes</taxon>
        <taxon>Peduoviridae</taxon>
        <taxon>Maltschvirus</taxon>
        <taxon>Maltschvirus maltsch</taxon>
    </lineage>
</organism>
<evidence type="ECO:0000256" key="1">
    <source>
        <dbReference type="SAM" id="Coils"/>
    </source>
</evidence>
<evidence type="ECO:0000313" key="2">
    <source>
        <dbReference type="EMBL" id="CAB4187203.1"/>
    </source>
</evidence>
<reference evidence="3" key="1">
    <citation type="submission" date="2020-05" db="EMBL/GenBank/DDBJ databases">
        <authorList>
            <person name="Chiriac C."/>
            <person name="Salcher M."/>
            <person name="Ghai R."/>
            <person name="Kavagutti S V."/>
        </authorList>
    </citation>
    <scope>NUCLEOTIDE SEQUENCE</scope>
</reference>
<protein>
    <submittedName>
        <fullName evidence="3">Uncharacterized protein</fullName>
    </submittedName>
</protein>
<evidence type="ECO:0000313" key="4">
    <source>
        <dbReference type="EMBL" id="CAB4218278.1"/>
    </source>
</evidence>
<dbReference type="EMBL" id="LR797107">
    <property type="protein sequence ID" value="CAB4187203.1"/>
    <property type="molecule type" value="Genomic_DNA"/>
</dbReference>
<evidence type="ECO:0000313" key="3">
    <source>
        <dbReference type="EMBL" id="CAB4200036.1"/>
    </source>
</evidence>
<proteinExistence type="predicted"/>
<accession>A0A6J5S3T1</accession>
<dbReference type="EMBL" id="LR797469">
    <property type="protein sequence ID" value="CAB4218278.1"/>
    <property type="molecule type" value="Genomic_DNA"/>
</dbReference>
<keyword evidence="1" id="KW-0175">Coiled coil</keyword>
<gene>
    <name evidence="2" type="ORF">UFOVP1154_19</name>
    <name evidence="3" type="ORF">UFOVP1341_18</name>
    <name evidence="4" type="ORF">UFOVP1601_9</name>
</gene>
<dbReference type="EMBL" id="LR797292">
    <property type="protein sequence ID" value="CAB4200036.1"/>
    <property type="molecule type" value="Genomic_DNA"/>
</dbReference>
<feature type="coiled-coil region" evidence="1">
    <location>
        <begin position="39"/>
        <end position="90"/>
    </location>
</feature>
<name>A0A6J5S3T1_9CAUD</name>